<dbReference type="PANTHER" id="PTHR34061">
    <property type="entry name" value="PROTEIN, PUTATIVE-RELATED"/>
    <property type="match status" value="1"/>
</dbReference>
<evidence type="ECO:0000256" key="1">
    <source>
        <dbReference type="SAM" id="MobiDB-lite"/>
    </source>
</evidence>
<evidence type="ECO:0000313" key="3">
    <source>
        <dbReference type="Proteomes" id="UP000886520"/>
    </source>
</evidence>
<dbReference type="OrthoDB" id="653466at2759"/>
<feature type="compositionally biased region" description="Polar residues" evidence="1">
    <location>
        <begin position="125"/>
        <end position="134"/>
    </location>
</feature>
<feature type="region of interest" description="Disordered" evidence="1">
    <location>
        <begin position="1"/>
        <end position="30"/>
    </location>
</feature>
<name>A0A9D4Z8K7_ADICA</name>
<accession>A0A9D4Z8K7</accession>
<dbReference type="Proteomes" id="UP000886520">
    <property type="component" value="Chromosome 21"/>
</dbReference>
<dbReference type="AlphaFoldDB" id="A0A9D4Z8K7"/>
<protein>
    <submittedName>
        <fullName evidence="2">Uncharacterized protein</fullName>
    </submittedName>
</protein>
<feature type="compositionally biased region" description="Low complexity" evidence="1">
    <location>
        <begin position="12"/>
        <end position="23"/>
    </location>
</feature>
<evidence type="ECO:0000313" key="2">
    <source>
        <dbReference type="EMBL" id="KAI5063656.1"/>
    </source>
</evidence>
<comment type="caution">
    <text evidence="2">The sequence shown here is derived from an EMBL/GenBank/DDBJ whole genome shotgun (WGS) entry which is preliminary data.</text>
</comment>
<dbReference type="EMBL" id="JABFUD020000021">
    <property type="protein sequence ID" value="KAI5063656.1"/>
    <property type="molecule type" value="Genomic_DNA"/>
</dbReference>
<keyword evidence="3" id="KW-1185">Reference proteome</keyword>
<organism evidence="2 3">
    <name type="scientific">Adiantum capillus-veneris</name>
    <name type="common">Maidenhair fern</name>
    <dbReference type="NCBI Taxonomy" id="13818"/>
    <lineage>
        <taxon>Eukaryota</taxon>
        <taxon>Viridiplantae</taxon>
        <taxon>Streptophyta</taxon>
        <taxon>Embryophyta</taxon>
        <taxon>Tracheophyta</taxon>
        <taxon>Polypodiopsida</taxon>
        <taxon>Polypodiidae</taxon>
        <taxon>Polypodiales</taxon>
        <taxon>Pteridineae</taxon>
        <taxon>Pteridaceae</taxon>
        <taxon>Vittarioideae</taxon>
        <taxon>Adiantum</taxon>
    </lineage>
</organism>
<sequence length="155" mass="17022">MKERMEKRRCKSSSSPSSSSTASKGGRNVCASRVREVDQAKEQAGGTNKLEKMAGWVGAGLHTAFFLSLDRCQCVKLDTLEEPILLRRPLLQSPDHHNRHVEVIPSSTTTIAEAPLHTDDRSNRSDALTTNPSETRPPFAHSPLNAPLNAIHTEN</sequence>
<reference evidence="2" key="1">
    <citation type="submission" date="2021-01" db="EMBL/GenBank/DDBJ databases">
        <title>Adiantum capillus-veneris genome.</title>
        <authorList>
            <person name="Fang Y."/>
            <person name="Liao Q."/>
        </authorList>
    </citation>
    <scope>NUCLEOTIDE SEQUENCE</scope>
    <source>
        <strain evidence="2">H3</strain>
        <tissue evidence="2">Leaf</tissue>
    </source>
</reference>
<gene>
    <name evidence="2" type="ORF">GOP47_0022203</name>
</gene>
<proteinExistence type="predicted"/>
<feature type="region of interest" description="Disordered" evidence="1">
    <location>
        <begin position="108"/>
        <end position="155"/>
    </location>
</feature>
<dbReference type="PANTHER" id="PTHR34061:SF11">
    <property type="entry name" value="PROTEIN, PUTATIVE-RELATED"/>
    <property type="match status" value="1"/>
</dbReference>